<gene>
    <name evidence="2" type="ORF">BN946_scf185044.g20</name>
</gene>
<comment type="caution">
    <text evidence="2">The sequence shown here is derived from an EMBL/GenBank/DDBJ whole genome shotgun (WGS) entry which is preliminary data.</text>
</comment>
<dbReference type="Proteomes" id="UP000029665">
    <property type="component" value="Unassembled WGS sequence"/>
</dbReference>
<evidence type="ECO:0000313" key="3">
    <source>
        <dbReference type="Proteomes" id="UP000029665"/>
    </source>
</evidence>
<accession>A0A060S175</accession>
<name>A0A060S175_PYCCI</name>
<dbReference type="AlphaFoldDB" id="A0A060S175"/>
<organism evidence="2 3">
    <name type="scientific">Pycnoporus cinnabarinus</name>
    <name type="common">Cinnabar-red polypore</name>
    <name type="synonym">Trametes cinnabarina</name>
    <dbReference type="NCBI Taxonomy" id="5643"/>
    <lineage>
        <taxon>Eukaryota</taxon>
        <taxon>Fungi</taxon>
        <taxon>Dikarya</taxon>
        <taxon>Basidiomycota</taxon>
        <taxon>Agaricomycotina</taxon>
        <taxon>Agaricomycetes</taxon>
        <taxon>Polyporales</taxon>
        <taxon>Polyporaceae</taxon>
        <taxon>Trametes</taxon>
    </lineage>
</organism>
<feature type="transmembrane region" description="Helical" evidence="1">
    <location>
        <begin position="126"/>
        <end position="149"/>
    </location>
</feature>
<dbReference type="OrthoDB" id="3238562at2759"/>
<evidence type="ECO:0000256" key="1">
    <source>
        <dbReference type="SAM" id="Phobius"/>
    </source>
</evidence>
<dbReference type="EMBL" id="CCBP010000003">
    <property type="protein sequence ID" value="CDO68112.1"/>
    <property type="molecule type" value="Genomic_DNA"/>
</dbReference>
<protein>
    <submittedName>
        <fullName evidence="2">Uncharacterized protein</fullName>
    </submittedName>
</protein>
<feature type="transmembrane region" description="Helical" evidence="1">
    <location>
        <begin position="82"/>
        <end position="100"/>
    </location>
</feature>
<keyword evidence="1" id="KW-1133">Transmembrane helix</keyword>
<sequence length="161" mass="17809">MLTGFELFELKGFLELEPLFAFQQDVSSGPPIPLQFLHGDHAIVGGTLHGQVNVWDIYSRRKQPLALDGDMHAHYDPQSDDFFIATGIFNLGSSSSIVIWKTQEALTRRSRVGKLGSRPVSANHSAFNGSLVVMVLVGAVLCATLYFSFPTQFRFNGHEIL</sequence>
<dbReference type="HOGENOM" id="CLU_1644585_0_0_1"/>
<evidence type="ECO:0000313" key="2">
    <source>
        <dbReference type="EMBL" id="CDO68112.1"/>
    </source>
</evidence>
<proteinExistence type="predicted"/>
<keyword evidence="3" id="KW-1185">Reference proteome</keyword>
<reference evidence="2" key="1">
    <citation type="submission" date="2014-01" db="EMBL/GenBank/DDBJ databases">
        <title>The genome of the white-rot fungus Pycnoporus cinnabarinus: a basidiomycete model with a versatile arsenal for lignocellulosic biomass breakdown.</title>
        <authorList>
            <person name="Levasseur A."/>
            <person name="Lomascolo A."/>
            <person name="Ruiz-Duenas F.J."/>
            <person name="Uzan E."/>
            <person name="Piumi F."/>
            <person name="Kues U."/>
            <person name="Ram A.F.J."/>
            <person name="Murat C."/>
            <person name="Haon M."/>
            <person name="Benoit I."/>
            <person name="Arfi Y."/>
            <person name="Chevret D."/>
            <person name="Drula E."/>
            <person name="Kwon M.J."/>
            <person name="Gouret P."/>
            <person name="Lesage-Meessen L."/>
            <person name="Lombard V."/>
            <person name="Mariette J."/>
            <person name="Noirot C."/>
            <person name="Park J."/>
            <person name="Patyshakuliyeva A."/>
            <person name="Wieneger R.A.B."/>
            <person name="Wosten H.A.B."/>
            <person name="Martin F."/>
            <person name="Coutinho P.M."/>
            <person name="de Vries R."/>
            <person name="Martinez A.T."/>
            <person name="Klopp C."/>
            <person name="Pontarotti P."/>
            <person name="Henrissat B."/>
            <person name="Record E."/>
        </authorList>
    </citation>
    <scope>NUCLEOTIDE SEQUENCE [LARGE SCALE GENOMIC DNA]</scope>
    <source>
        <strain evidence="2">BRFM137</strain>
    </source>
</reference>
<keyword evidence="1" id="KW-0472">Membrane</keyword>
<keyword evidence="1" id="KW-0812">Transmembrane</keyword>